<sequence length="191" mass="22364">MNSIKRDYMKKLFLSISLFASILFLTNCREEATPEQFIPIRDEINLLSNKEKGELSELILNLKRKYGSEIAILIIETTKNKSIEEYSLEYFEKWKIGREFFNDGLLILLAIDDRKLRIEVGYGLEKIIKDEIAARIIKEKMIPRFKNGEFFPAIKIAVEDLIKLIENNPDLIGDQEGINSRWDKIKNHIKK</sequence>
<dbReference type="Gene3D" id="3.10.310.50">
    <property type="match status" value="1"/>
</dbReference>
<reference evidence="3" key="1">
    <citation type="journal article" date="2019" name="PLoS Negl. Trop. Dis.">
        <title>Revisiting the worldwide diversity of Leptospira species in the environment.</title>
        <authorList>
            <person name="Vincent A.T."/>
            <person name="Schiettekatte O."/>
            <person name="Bourhy P."/>
            <person name="Veyrier F.J."/>
            <person name="Picardeau M."/>
        </authorList>
    </citation>
    <scope>NUCLEOTIDE SEQUENCE [LARGE SCALE GENOMIC DNA]</scope>
    <source>
        <strain evidence="3">201800295</strain>
    </source>
</reference>
<keyword evidence="3" id="KW-1185">Reference proteome</keyword>
<dbReference type="EMBL" id="RQFD01000018">
    <property type="protein sequence ID" value="TGK45951.1"/>
    <property type="molecule type" value="Genomic_DNA"/>
</dbReference>
<evidence type="ECO:0000313" key="2">
    <source>
        <dbReference type="EMBL" id="TGK45951.1"/>
    </source>
</evidence>
<dbReference type="PANTHER" id="PTHR30373">
    <property type="entry name" value="UPF0603 PROTEIN YGCG"/>
    <property type="match status" value="1"/>
</dbReference>
<comment type="caution">
    <text evidence="2">The sequence shown here is derived from an EMBL/GenBank/DDBJ whole genome shotgun (WGS) entry which is preliminary data.</text>
</comment>
<accession>A0ABY2KZC5</accession>
<gene>
    <name evidence="2" type="ORF">EHQ10_18540</name>
</gene>
<evidence type="ECO:0000259" key="1">
    <source>
        <dbReference type="Pfam" id="PF04536"/>
    </source>
</evidence>
<proteinExistence type="predicted"/>
<dbReference type="PANTHER" id="PTHR30373:SF2">
    <property type="entry name" value="UPF0603 PROTEIN YGCG"/>
    <property type="match status" value="1"/>
</dbReference>
<dbReference type="Pfam" id="PF04536">
    <property type="entry name" value="TPM_phosphatase"/>
    <property type="match status" value="1"/>
</dbReference>
<evidence type="ECO:0000313" key="3">
    <source>
        <dbReference type="Proteomes" id="UP000297617"/>
    </source>
</evidence>
<name>A0ABY2KZC5_9LEPT</name>
<dbReference type="InterPro" id="IPR007621">
    <property type="entry name" value="TPM_dom"/>
</dbReference>
<protein>
    <recommendedName>
        <fullName evidence="1">TPM domain-containing protein</fullName>
    </recommendedName>
</protein>
<organism evidence="2 3">
    <name type="scientific">Leptospira bouyouniensis</name>
    <dbReference type="NCBI Taxonomy" id="2484911"/>
    <lineage>
        <taxon>Bacteria</taxon>
        <taxon>Pseudomonadati</taxon>
        <taxon>Spirochaetota</taxon>
        <taxon>Spirochaetia</taxon>
        <taxon>Leptospirales</taxon>
        <taxon>Leptospiraceae</taxon>
        <taxon>Leptospira</taxon>
    </lineage>
</organism>
<feature type="domain" description="TPM" evidence="1">
    <location>
        <begin position="41"/>
        <end position="163"/>
    </location>
</feature>
<dbReference type="Proteomes" id="UP000297617">
    <property type="component" value="Unassembled WGS sequence"/>
</dbReference>